<evidence type="ECO:0000256" key="8">
    <source>
        <dbReference type="ARBA" id="ARBA00022989"/>
    </source>
</evidence>
<dbReference type="EC" id="2.4.1.-" evidence="12"/>
<dbReference type="GeneID" id="71998365"/>
<evidence type="ECO:0000256" key="2">
    <source>
        <dbReference type="ARBA" id="ARBA00004922"/>
    </source>
</evidence>
<organism evidence="14 15">
    <name type="scientific">Rhodofomes roseus</name>
    <dbReference type="NCBI Taxonomy" id="34475"/>
    <lineage>
        <taxon>Eukaryota</taxon>
        <taxon>Fungi</taxon>
        <taxon>Dikarya</taxon>
        <taxon>Basidiomycota</taxon>
        <taxon>Agaricomycotina</taxon>
        <taxon>Agaricomycetes</taxon>
        <taxon>Polyporales</taxon>
        <taxon>Rhodofomes</taxon>
    </lineage>
</organism>
<sequence>MSFVLDLYLVGVPWLHVLLAPYTKVEESFNLHATHDVLMYGVQPHALQNYDHRVFPGAVPRTFIGSVLLAWGTTPLAYLAGTQGMITQKADLQVLARLLLATINAIAFCLLRRAVARRFGRLVSWAFVALTISQFHLPFWMGRTLPNMFALFPVNLALYQLVNRASNSTRPSPTAYHRAIALLTFTATVFRSEIALLLAPLALQGLAKGYTTPSSLLKVGVISGVYSAALTALVDSYFWQQWPLWPELHGVFFNVVEGKSAEWGVSPWHTYFTSSLAKLLIWSLPLSVLGIGADRRIGAMLFPYLSFIALLSCLGHKEWRFIIYVVSVFNIAAARGIAWTITKPKSKFLVRLSIIGFVGLIASNFAATTLSTLASMNNYPGGDALSIFNAHYVNETRGVALLLGLVTEPLFTLLAVHVHISNLAAQTGASLFLHTHAPPFLPGLNVSPPNQNWVYDKTEHLTPQMLSGSKEVTHVIAESDGTGSSLPTGFSSSYWRPVRSIEGFDGWRINHRLRELVKGRGKGLMENLDVFARPLEMVFREKLVILEREGR</sequence>
<evidence type="ECO:0000256" key="13">
    <source>
        <dbReference type="SAM" id="SignalP"/>
    </source>
</evidence>
<feature type="transmembrane region" description="Helical" evidence="12">
    <location>
        <begin position="268"/>
        <end position="290"/>
    </location>
</feature>
<evidence type="ECO:0000256" key="5">
    <source>
        <dbReference type="ARBA" id="ARBA00022679"/>
    </source>
</evidence>
<feature type="transmembrane region" description="Helical" evidence="12">
    <location>
        <begin position="348"/>
        <end position="367"/>
    </location>
</feature>
<feature type="transmembrane region" description="Helical" evidence="12">
    <location>
        <begin position="297"/>
        <end position="315"/>
    </location>
</feature>
<protein>
    <recommendedName>
        <fullName evidence="12">Mannosyltransferase</fullName>
        <ecNumber evidence="12">2.4.1.-</ecNumber>
    </recommendedName>
</protein>
<evidence type="ECO:0000256" key="10">
    <source>
        <dbReference type="ARBA" id="ARBA00044721"/>
    </source>
</evidence>
<keyword evidence="15" id="KW-1185">Reference proteome</keyword>
<dbReference type="Proteomes" id="UP000814176">
    <property type="component" value="Unassembled WGS sequence"/>
</dbReference>
<feature type="transmembrane region" description="Helical" evidence="12">
    <location>
        <begin position="92"/>
        <end position="111"/>
    </location>
</feature>
<evidence type="ECO:0000256" key="3">
    <source>
        <dbReference type="ARBA" id="ARBA00007063"/>
    </source>
</evidence>
<name>A0ABQ8K445_9APHY</name>
<evidence type="ECO:0000256" key="12">
    <source>
        <dbReference type="RuleBase" id="RU363075"/>
    </source>
</evidence>
<accession>A0ABQ8K445</accession>
<comment type="pathway">
    <text evidence="2">Protein modification; protein glycosylation.</text>
</comment>
<comment type="subcellular location">
    <subcellularLocation>
        <location evidence="1 12">Endoplasmic reticulum membrane</location>
        <topology evidence="1 12">Multi-pass membrane protein</topology>
    </subcellularLocation>
</comment>
<comment type="similarity">
    <text evidence="3 12">Belongs to the glycosyltransferase 22 family.</text>
</comment>
<keyword evidence="4 12" id="KW-0328">Glycosyltransferase</keyword>
<evidence type="ECO:0000256" key="6">
    <source>
        <dbReference type="ARBA" id="ARBA00022692"/>
    </source>
</evidence>
<evidence type="ECO:0000313" key="15">
    <source>
        <dbReference type="Proteomes" id="UP000814176"/>
    </source>
</evidence>
<feature type="signal peptide" evidence="13">
    <location>
        <begin position="1"/>
        <end position="19"/>
    </location>
</feature>
<dbReference type="RefSeq" id="XP_047774768.1">
    <property type="nucleotide sequence ID" value="XM_047917633.1"/>
</dbReference>
<feature type="transmembrane region" description="Helical" evidence="12">
    <location>
        <begin position="62"/>
        <end position="80"/>
    </location>
</feature>
<dbReference type="InterPro" id="IPR005599">
    <property type="entry name" value="GPI_mannosylTrfase"/>
</dbReference>
<dbReference type="PANTHER" id="PTHR22760">
    <property type="entry name" value="GLYCOSYLTRANSFERASE"/>
    <property type="match status" value="1"/>
</dbReference>
<evidence type="ECO:0000256" key="11">
    <source>
        <dbReference type="ARBA" id="ARBA00048899"/>
    </source>
</evidence>
<comment type="catalytic activity">
    <reaction evidence="11">
        <text>an alpha-D-Man-(1-&gt;2)-alpha-D-Man-(1-&gt;2)-alpha-D-Man-(1-&gt;3)-[alpha-D-Man-(1-&gt;2)-alpha-D-Man-(1-&gt;3)-alpha-D-Man-(1-&gt;6)]-beta-D-Man-(1-&gt;4)-beta-D-GlcNAc-(1-&gt;4)-alpha-D-GlcNAc-diphospho-di-trans,poly-cis-dolichol + a di-trans,poly-cis-dolichyl beta-D-mannosyl phosphate = an alpha-D-Man-(1-&gt;2)-alpha-D-Man-(1-&gt;2)-alpha-D-Man-(1-&gt;3)-[alpha-D-Man-(1-&gt;2)-alpha-D-Man-(1-&gt;3)-[alpha-D-Man-(1-&gt;6)]-alpha-D-Man-(1-&gt;6)]-beta-D-Man-(1-&gt;4)-beta-D-GlcNAc-(1-&gt;4)-alpha-D-GlcNAc-diphospho-di-trans,poly-cis-dolichol + a di-trans,poly-cis-dolichyl phosphate + H(+)</text>
        <dbReference type="Rhea" id="RHEA:29535"/>
        <dbReference type="Rhea" id="RHEA-COMP:19498"/>
        <dbReference type="Rhea" id="RHEA-COMP:19501"/>
        <dbReference type="Rhea" id="RHEA-COMP:19518"/>
        <dbReference type="Rhea" id="RHEA-COMP:19519"/>
        <dbReference type="ChEBI" id="CHEBI:15378"/>
        <dbReference type="ChEBI" id="CHEBI:57683"/>
        <dbReference type="ChEBI" id="CHEBI:58211"/>
        <dbReference type="ChEBI" id="CHEBI:132517"/>
        <dbReference type="ChEBI" id="CHEBI:132519"/>
        <dbReference type="EC" id="2.4.1.260"/>
    </reaction>
    <physiologicalReaction direction="left-to-right" evidence="11">
        <dbReference type="Rhea" id="RHEA:29536"/>
    </physiologicalReaction>
</comment>
<evidence type="ECO:0000256" key="7">
    <source>
        <dbReference type="ARBA" id="ARBA00022824"/>
    </source>
</evidence>
<dbReference type="Pfam" id="PF03901">
    <property type="entry name" value="Glyco_transf_22"/>
    <property type="match status" value="1"/>
</dbReference>
<feature type="transmembrane region" description="Helical" evidence="12">
    <location>
        <begin position="321"/>
        <end position="341"/>
    </location>
</feature>
<keyword evidence="5" id="KW-0808">Transferase</keyword>
<keyword evidence="7 12" id="KW-0256">Endoplasmic reticulum</keyword>
<reference evidence="14 15" key="1">
    <citation type="journal article" date="2021" name="Environ. Microbiol.">
        <title>Gene family expansions and transcriptome signatures uncover fungal adaptations to wood decay.</title>
        <authorList>
            <person name="Hage H."/>
            <person name="Miyauchi S."/>
            <person name="Viragh M."/>
            <person name="Drula E."/>
            <person name="Min B."/>
            <person name="Chaduli D."/>
            <person name="Navarro D."/>
            <person name="Favel A."/>
            <person name="Norest M."/>
            <person name="Lesage-Meessen L."/>
            <person name="Balint B."/>
            <person name="Merenyi Z."/>
            <person name="de Eugenio L."/>
            <person name="Morin E."/>
            <person name="Martinez A.T."/>
            <person name="Baldrian P."/>
            <person name="Stursova M."/>
            <person name="Martinez M.J."/>
            <person name="Novotny C."/>
            <person name="Magnuson J.K."/>
            <person name="Spatafora J.W."/>
            <person name="Maurice S."/>
            <person name="Pangilinan J."/>
            <person name="Andreopoulos W."/>
            <person name="LaButti K."/>
            <person name="Hundley H."/>
            <person name="Na H."/>
            <person name="Kuo A."/>
            <person name="Barry K."/>
            <person name="Lipzen A."/>
            <person name="Henrissat B."/>
            <person name="Riley R."/>
            <person name="Ahrendt S."/>
            <person name="Nagy L.G."/>
            <person name="Grigoriev I.V."/>
            <person name="Martin F."/>
            <person name="Rosso M.N."/>
        </authorList>
    </citation>
    <scope>NUCLEOTIDE SEQUENCE [LARGE SCALE GENOMIC DNA]</scope>
    <source>
        <strain evidence="14 15">CIRM-BRFM 1785</strain>
    </source>
</reference>
<evidence type="ECO:0000256" key="1">
    <source>
        <dbReference type="ARBA" id="ARBA00004477"/>
    </source>
</evidence>
<evidence type="ECO:0000313" key="14">
    <source>
        <dbReference type="EMBL" id="KAH9831654.1"/>
    </source>
</evidence>
<comment type="function">
    <text evidence="10">Mannosyltransferase that operates in the biosynthetic pathway of dolichol-linked oligosaccharides, the glycan precursors employed in protein asparagine (N)-glycosylation. The assembly of dolichol-linked oligosaccharides begins on the cytosolic side of the endoplasmic reticulum membrane and finishes in its lumen. The sequential addition of sugars to dolichol pyrophosphate produces dolichol-linked oligosaccharides containing fourteen sugars, including two GlcNAcs, nine mannoses and three glucoses. Once assembled, the oligosaccharide is transferred from the lipid to nascent proteins by oligosaccharyltransferases. In the lumen of the endoplasmic reticulum, adds the eighth mannose residue in an alpha-1,6 linkage onto Man(7)GlcNAc(2)-PP-dolichol to produce Man(8)GlcNAc(2)-PP-dolichol.</text>
</comment>
<dbReference type="PANTHER" id="PTHR22760:SF1">
    <property type="entry name" value="DOL-P-MAN:MAN(7)GLCNAC(2)-PP-DOL ALPHA-1,6-MANNOSYLTRANSFERASE"/>
    <property type="match status" value="1"/>
</dbReference>
<feature type="chain" id="PRO_5046026088" description="Mannosyltransferase" evidence="13">
    <location>
        <begin position="20"/>
        <end position="551"/>
    </location>
</feature>
<keyword evidence="6 12" id="KW-0812">Transmembrane</keyword>
<keyword evidence="9 12" id="KW-0472">Membrane</keyword>
<keyword evidence="8 12" id="KW-1133">Transmembrane helix</keyword>
<evidence type="ECO:0000256" key="9">
    <source>
        <dbReference type="ARBA" id="ARBA00023136"/>
    </source>
</evidence>
<dbReference type="EMBL" id="JADCUA010000025">
    <property type="protein sequence ID" value="KAH9831654.1"/>
    <property type="molecule type" value="Genomic_DNA"/>
</dbReference>
<feature type="transmembrane region" description="Helical" evidence="12">
    <location>
        <begin position="179"/>
        <end position="203"/>
    </location>
</feature>
<comment type="caution">
    <text evidence="14">The sequence shown here is derived from an EMBL/GenBank/DDBJ whole genome shotgun (WGS) entry which is preliminary data.</text>
</comment>
<gene>
    <name evidence="14" type="ORF">C8Q71DRAFT_296949</name>
</gene>
<keyword evidence="13" id="KW-0732">Signal</keyword>
<evidence type="ECO:0000256" key="4">
    <source>
        <dbReference type="ARBA" id="ARBA00022676"/>
    </source>
</evidence>
<proteinExistence type="inferred from homology"/>